<comment type="subcellular location">
    <subcellularLocation>
        <location evidence="1">Cell inner membrane</location>
    </subcellularLocation>
</comment>
<keyword evidence="13" id="KW-1185">Reference proteome</keyword>
<reference evidence="12 13" key="1">
    <citation type="submission" date="2022-05" db="EMBL/GenBank/DDBJ databases">
        <title>Microbulbifer sp. nov., isolated from sponge.</title>
        <authorList>
            <person name="Gao L."/>
        </authorList>
    </citation>
    <scope>NUCLEOTIDE SEQUENCE [LARGE SCALE GENOMIC DNA]</scope>
    <source>
        <strain evidence="12 13">MI-G</strain>
    </source>
</reference>
<evidence type="ECO:0000256" key="1">
    <source>
        <dbReference type="ARBA" id="ARBA00004533"/>
    </source>
</evidence>
<protein>
    <submittedName>
        <fullName evidence="12">Type II secretion system minor pseudopilin GspK</fullName>
    </submittedName>
</protein>
<dbReference type="PANTHER" id="PTHR38831">
    <property type="entry name" value="TYPE II SECRETION SYSTEM PROTEIN K"/>
    <property type="match status" value="1"/>
</dbReference>
<dbReference type="InterPro" id="IPR038072">
    <property type="entry name" value="GspK_central_sf"/>
</dbReference>
<gene>
    <name evidence="12" type="primary">gspK</name>
    <name evidence="12" type="ORF">M8T91_07060</name>
</gene>
<dbReference type="Pfam" id="PF21687">
    <property type="entry name" value="T2SSK_1st"/>
    <property type="match status" value="1"/>
</dbReference>
<keyword evidence="7" id="KW-0653">Protein transport</keyword>
<evidence type="ECO:0000313" key="12">
    <source>
        <dbReference type="EMBL" id="WKD51166.1"/>
    </source>
</evidence>
<dbReference type="PANTHER" id="PTHR38831:SF1">
    <property type="entry name" value="TYPE II SECRETION SYSTEM PROTEIN K-RELATED"/>
    <property type="match status" value="1"/>
</dbReference>
<dbReference type="NCBIfam" id="NF037980">
    <property type="entry name" value="T2SS_GspK"/>
    <property type="match status" value="1"/>
</dbReference>
<organism evidence="12 13">
    <name type="scientific">Microbulbifer spongiae</name>
    <dbReference type="NCBI Taxonomy" id="2944933"/>
    <lineage>
        <taxon>Bacteria</taxon>
        <taxon>Pseudomonadati</taxon>
        <taxon>Pseudomonadota</taxon>
        <taxon>Gammaproteobacteria</taxon>
        <taxon>Cellvibrionales</taxon>
        <taxon>Microbulbiferaceae</taxon>
        <taxon>Microbulbifer</taxon>
    </lineage>
</organism>
<dbReference type="InterPro" id="IPR005628">
    <property type="entry name" value="GspK"/>
</dbReference>
<proteinExistence type="inferred from homology"/>
<evidence type="ECO:0000256" key="3">
    <source>
        <dbReference type="ARBA" id="ARBA00022448"/>
    </source>
</evidence>
<evidence type="ECO:0000313" key="13">
    <source>
        <dbReference type="Proteomes" id="UP001321520"/>
    </source>
</evidence>
<dbReference type="EMBL" id="CP098023">
    <property type="protein sequence ID" value="WKD51166.1"/>
    <property type="molecule type" value="Genomic_DNA"/>
</dbReference>
<feature type="transmembrane region" description="Helical" evidence="10">
    <location>
        <begin position="35"/>
        <end position="55"/>
    </location>
</feature>
<keyword evidence="5" id="KW-0997">Cell inner membrane</keyword>
<keyword evidence="8 10" id="KW-1133">Transmembrane helix</keyword>
<comment type="similarity">
    <text evidence="2">Belongs to the GSP K family.</text>
</comment>
<name>A0ABY9EGF8_9GAMM</name>
<sequence length="353" mass="39036">MPLLNRVVLREVVQEAVVVETGINPVRAFGRQRGVALITVLLVMVIAIAAVTHAITRDQIAITRSGALLANTQLAEFVAGAEAWARVALEKDFEEDKAATDAADHALEAWAAPALQFNPDNGKIRINIKDLNSCFNVNTLRDSSNPNSAGFKIFQRLVRNVTGKSDLAGAIADWVDNGDTPRSTATEDDGYLGREMAHRTPDTSISDISELSVVQGMEAEDWQKLAPFLCALPKSDTLININLAPRELIEAVEPAVNWSKLEQSRESGDILRSTGDLPLYNIRTNADRFDVHSQYFIARIAVQLGDTGDYRQYWETALWLDDSDGKAKVLQRQRRTFSLAMMQELLDGDDTRE</sequence>
<evidence type="ECO:0000256" key="4">
    <source>
        <dbReference type="ARBA" id="ARBA00022475"/>
    </source>
</evidence>
<feature type="domain" description="T2SS protein K first SAM-like" evidence="11">
    <location>
        <begin position="133"/>
        <end position="234"/>
    </location>
</feature>
<dbReference type="Gene3D" id="3.30.1300.30">
    <property type="entry name" value="GSPII I/J protein-like"/>
    <property type="match status" value="1"/>
</dbReference>
<evidence type="ECO:0000256" key="6">
    <source>
        <dbReference type="ARBA" id="ARBA00022692"/>
    </source>
</evidence>
<keyword evidence="3" id="KW-0813">Transport</keyword>
<evidence type="ECO:0000256" key="8">
    <source>
        <dbReference type="ARBA" id="ARBA00022989"/>
    </source>
</evidence>
<evidence type="ECO:0000256" key="7">
    <source>
        <dbReference type="ARBA" id="ARBA00022927"/>
    </source>
</evidence>
<evidence type="ECO:0000259" key="11">
    <source>
        <dbReference type="Pfam" id="PF21687"/>
    </source>
</evidence>
<dbReference type="SUPFAM" id="SSF54523">
    <property type="entry name" value="Pili subunits"/>
    <property type="match status" value="1"/>
</dbReference>
<keyword evidence="9 10" id="KW-0472">Membrane</keyword>
<keyword evidence="6 10" id="KW-0812">Transmembrane</keyword>
<dbReference type="SUPFAM" id="SSF158544">
    <property type="entry name" value="GspK insert domain-like"/>
    <property type="match status" value="1"/>
</dbReference>
<evidence type="ECO:0000256" key="10">
    <source>
        <dbReference type="SAM" id="Phobius"/>
    </source>
</evidence>
<keyword evidence="4" id="KW-1003">Cell membrane</keyword>
<evidence type="ECO:0000256" key="2">
    <source>
        <dbReference type="ARBA" id="ARBA00007246"/>
    </source>
</evidence>
<accession>A0ABY9EGF8</accession>
<dbReference type="InterPro" id="IPR045584">
    <property type="entry name" value="Pilin-like"/>
</dbReference>
<dbReference type="InterPro" id="IPR049031">
    <property type="entry name" value="T2SSK_SAM-like_1st"/>
</dbReference>
<evidence type="ECO:0000256" key="5">
    <source>
        <dbReference type="ARBA" id="ARBA00022519"/>
    </source>
</evidence>
<dbReference type="Proteomes" id="UP001321520">
    <property type="component" value="Chromosome"/>
</dbReference>
<evidence type="ECO:0000256" key="9">
    <source>
        <dbReference type="ARBA" id="ARBA00023136"/>
    </source>
</evidence>
<dbReference type="Gene3D" id="1.10.40.60">
    <property type="entry name" value="EpsJ-like"/>
    <property type="match status" value="2"/>
</dbReference>
<dbReference type="RefSeq" id="WP_301418175.1">
    <property type="nucleotide sequence ID" value="NZ_CP098023.1"/>
</dbReference>